<protein>
    <recommendedName>
        <fullName evidence="10">C2H2-type domain-containing protein</fullName>
    </recommendedName>
</protein>
<proteinExistence type="predicted"/>
<dbReference type="GO" id="GO:0000978">
    <property type="term" value="F:RNA polymerase II cis-regulatory region sequence-specific DNA binding"/>
    <property type="evidence" value="ECO:0007669"/>
    <property type="project" value="TreeGrafter"/>
</dbReference>
<dbReference type="InterPro" id="IPR051574">
    <property type="entry name" value="ZnF_E-box_Homeobox"/>
</dbReference>
<keyword evidence="6" id="KW-0238">DNA-binding</keyword>
<dbReference type="HOGENOM" id="CLU_026599_0_0_1"/>
<dbReference type="SUPFAM" id="SSF57667">
    <property type="entry name" value="beta-beta-alpha zinc fingers"/>
    <property type="match status" value="3"/>
</dbReference>
<dbReference type="InterPro" id="IPR013087">
    <property type="entry name" value="Znf_C2H2_type"/>
</dbReference>
<dbReference type="AlphaFoldDB" id="H2Z6I8"/>
<name>H2Z6I8_CIOSA</name>
<dbReference type="FunCoup" id="H2Z6I8">
    <property type="interactions" value="118"/>
</dbReference>
<reference evidence="12" key="1">
    <citation type="submission" date="2003-08" db="EMBL/GenBank/DDBJ databases">
        <authorList>
            <person name="Birren B."/>
            <person name="Nusbaum C."/>
            <person name="Abebe A."/>
            <person name="Abouelleil A."/>
            <person name="Adekoya E."/>
            <person name="Ait-zahra M."/>
            <person name="Allen N."/>
            <person name="Allen T."/>
            <person name="An P."/>
            <person name="Anderson M."/>
            <person name="Anderson S."/>
            <person name="Arachchi H."/>
            <person name="Armbruster J."/>
            <person name="Bachantsang P."/>
            <person name="Baldwin J."/>
            <person name="Barry A."/>
            <person name="Bayul T."/>
            <person name="Blitshsteyn B."/>
            <person name="Bloom T."/>
            <person name="Blye J."/>
            <person name="Boguslavskiy L."/>
            <person name="Borowsky M."/>
            <person name="Boukhgalter B."/>
            <person name="Brunache A."/>
            <person name="Butler J."/>
            <person name="Calixte N."/>
            <person name="Calvo S."/>
            <person name="Camarata J."/>
            <person name="Campo K."/>
            <person name="Chang J."/>
            <person name="Cheshatsang Y."/>
            <person name="Citroen M."/>
            <person name="Collymore A."/>
            <person name="Considine T."/>
            <person name="Cook A."/>
            <person name="Cooke P."/>
            <person name="Corum B."/>
            <person name="Cuomo C."/>
            <person name="David R."/>
            <person name="Dawoe T."/>
            <person name="Degray S."/>
            <person name="Dodge S."/>
            <person name="Dooley K."/>
            <person name="Dorje P."/>
            <person name="Dorjee K."/>
            <person name="Dorris L."/>
            <person name="Duffey N."/>
            <person name="Dupes A."/>
            <person name="Elkins T."/>
            <person name="Engels R."/>
            <person name="Erickson J."/>
            <person name="Farina A."/>
            <person name="Faro S."/>
            <person name="Ferreira P."/>
            <person name="Fischer H."/>
            <person name="Fitzgerald M."/>
            <person name="Foley K."/>
            <person name="Gage D."/>
            <person name="Galagan J."/>
            <person name="Gearin G."/>
            <person name="Gnerre S."/>
            <person name="Gnirke A."/>
            <person name="Goyette A."/>
            <person name="Graham J."/>
            <person name="Grandbois E."/>
            <person name="Gyaltsen K."/>
            <person name="Hafez N."/>
            <person name="Hagopian D."/>
            <person name="Hagos B."/>
            <person name="Hall J."/>
            <person name="Hatcher B."/>
            <person name="Heller A."/>
            <person name="Higgins H."/>
            <person name="Honan T."/>
            <person name="Horn A."/>
            <person name="Houde N."/>
            <person name="Hughes L."/>
            <person name="Hulme W."/>
            <person name="Husby E."/>
            <person name="Iliev I."/>
            <person name="Jaffe D."/>
            <person name="Jones C."/>
            <person name="Kamal M."/>
            <person name="Kamat A."/>
            <person name="Kamvysselis M."/>
            <person name="Karlsson E."/>
            <person name="Kells C."/>
            <person name="Kieu A."/>
            <person name="Kisner P."/>
            <person name="Kodira C."/>
            <person name="Kulbokas E."/>
            <person name="Labutti K."/>
            <person name="Lama D."/>
            <person name="Landers T."/>
            <person name="Leger J."/>
            <person name="Levine S."/>
            <person name="Lewis D."/>
            <person name="Lewis T."/>
            <person name="Lindblad-toh K."/>
            <person name="Liu X."/>
            <person name="Lokyitsang T."/>
            <person name="Lokyitsang Y."/>
            <person name="Lucien O."/>
            <person name="Lui A."/>
            <person name="Ma L.J."/>
            <person name="Mabbitt R."/>
            <person name="Macdonald J."/>
            <person name="Maclean C."/>
            <person name="Major J."/>
            <person name="Manning J."/>
            <person name="Marabella R."/>
            <person name="Maru K."/>
            <person name="Matthews C."/>
            <person name="Mauceli E."/>
            <person name="Mccarthy M."/>
            <person name="Mcdonough S."/>
            <person name="Mcghee T."/>
            <person name="Meldrim J."/>
            <person name="Meneus L."/>
            <person name="Mesirov J."/>
            <person name="Mihalev A."/>
            <person name="Mihova T."/>
            <person name="Mikkelsen T."/>
            <person name="Mlenga V."/>
            <person name="Moru K."/>
            <person name="Mozes J."/>
            <person name="Mulrain L."/>
            <person name="Munson G."/>
            <person name="Naylor J."/>
            <person name="Newes C."/>
            <person name="Nguyen C."/>
            <person name="Nguyen N."/>
            <person name="Nguyen T."/>
            <person name="Nicol R."/>
            <person name="Nielsen C."/>
            <person name="Nizzari M."/>
            <person name="Norbu C."/>
            <person name="Norbu N."/>
            <person name="O'donnell P."/>
            <person name="Okoawo O."/>
            <person name="O'leary S."/>
            <person name="Omotosho B."/>
            <person name="O'neill K."/>
            <person name="Osman S."/>
            <person name="Parker S."/>
            <person name="Perrin D."/>
            <person name="Phunkhang P."/>
            <person name="Piqani B."/>
            <person name="Purcell S."/>
            <person name="Rachupka T."/>
            <person name="Ramasamy U."/>
            <person name="Rameau R."/>
            <person name="Ray V."/>
            <person name="Raymond C."/>
            <person name="Retta R."/>
            <person name="Richardson S."/>
            <person name="Rise C."/>
            <person name="Rodriguez J."/>
            <person name="Rogers J."/>
            <person name="Rogov P."/>
            <person name="Rutman M."/>
            <person name="Schupbach R."/>
            <person name="Seaman C."/>
            <person name="Settipalli S."/>
            <person name="Sharpe T."/>
            <person name="Sheridan J."/>
            <person name="Sherpa N."/>
            <person name="Shi J."/>
            <person name="Smirnov S."/>
            <person name="Smith C."/>
            <person name="Sougnez C."/>
            <person name="Spencer B."/>
            <person name="Stalker J."/>
            <person name="Stange-thomann N."/>
            <person name="Stavropoulos S."/>
            <person name="Stetson K."/>
            <person name="Stone C."/>
            <person name="Stone S."/>
            <person name="Stubbs M."/>
            <person name="Talamas J."/>
            <person name="Tchuinga P."/>
            <person name="Tenzing P."/>
            <person name="Tesfaye S."/>
            <person name="Theodore J."/>
            <person name="Thoulutsang Y."/>
            <person name="Topham K."/>
            <person name="Towey S."/>
            <person name="Tsamla T."/>
            <person name="Tsomo N."/>
            <person name="Vallee D."/>
            <person name="Vassiliev H."/>
            <person name="Venkataraman V."/>
            <person name="Vinson J."/>
            <person name="Vo A."/>
            <person name="Wade C."/>
            <person name="Wang S."/>
            <person name="Wangchuk T."/>
            <person name="Wangdi T."/>
            <person name="Whittaker C."/>
            <person name="Wilkinson J."/>
            <person name="Wu Y."/>
            <person name="Wyman D."/>
            <person name="Yadav S."/>
            <person name="Yang S."/>
            <person name="Yang X."/>
            <person name="Yeager S."/>
            <person name="Yee E."/>
            <person name="Young G."/>
            <person name="Zainoun J."/>
            <person name="Zembeck L."/>
            <person name="Zimmer A."/>
            <person name="Zody M."/>
            <person name="Lander E."/>
        </authorList>
    </citation>
    <scope>NUCLEOTIDE SEQUENCE [LARGE SCALE GENOMIC DNA]</scope>
</reference>
<feature type="region of interest" description="Disordered" evidence="9">
    <location>
        <begin position="418"/>
        <end position="450"/>
    </location>
</feature>
<evidence type="ECO:0000256" key="5">
    <source>
        <dbReference type="ARBA" id="ARBA00022833"/>
    </source>
</evidence>
<dbReference type="PROSITE" id="PS50157">
    <property type="entry name" value="ZINC_FINGER_C2H2_2"/>
    <property type="match status" value="4"/>
</dbReference>
<evidence type="ECO:0000256" key="6">
    <source>
        <dbReference type="ARBA" id="ARBA00023125"/>
    </source>
</evidence>
<dbReference type="PANTHER" id="PTHR24391:SF18">
    <property type="entry name" value="EG:115C2.6 PROTEIN"/>
    <property type="match status" value="1"/>
</dbReference>
<dbReference type="PANTHER" id="PTHR24391">
    <property type="entry name" value="HISTONE H4 TRANSCRIPTION FACTOR-RELATED"/>
    <property type="match status" value="1"/>
</dbReference>
<evidence type="ECO:0000256" key="3">
    <source>
        <dbReference type="ARBA" id="ARBA00022737"/>
    </source>
</evidence>
<evidence type="ECO:0000256" key="4">
    <source>
        <dbReference type="ARBA" id="ARBA00022771"/>
    </source>
</evidence>
<keyword evidence="12" id="KW-1185">Reference proteome</keyword>
<dbReference type="GO" id="GO:0000981">
    <property type="term" value="F:DNA-binding transcription factor activity, RNA polymerase II-specific"/>
    <property type="evidence" value="ECO:0007669"/>
    <property type="project" value="TreeGrafter"/>
</dbReference>
<dbReference type="eggNOG" id="KOG3608">
    <property type="taxonomic scope" value="Eukaryota"/>
</dbReference>
<feature type="domain" description="C2H2-type" evidence="10">
    <location>
        <begin position="53"/>
        <end position="85"/>
    </location>
</feature>
<dbReference type="InParanoid" id="H2Z6I8"/>
<dbReference type="GO" id="GO:0045892">
    <property type="term" value="P:negative regulation of DNA-templated transcription"/>
    <property type="evidence" value="ECO:0007669"/>
    <property type="project" value="UniProtKB-ARBA"/>
</dbReference>
<keyword evidence="5" id="KW-0862">Zinc</keyword>
<organism evidence="11 12">
    <name type="scientific">Ciona savignyi</name>
    <name type="common">Pacific transparent sea squirt</name>
    <dbReference type="NCBI Taxonomy" id="51511"/>
    <lineage>
        <taxon>Eukaryota</taxon>
        <taxon>Metazoa</taxon>
        <taxon>Chordata</taxon>
        <taxon>Tunicata</taxon>
        <taxon>Ascidiacea</taxon>
        <taxon>Phlebobranchia</taxon>
        <taxon>Cionidae</taxon>
        <taxon>Ciona</taxon>
    </lineage>
</organism>
<accession>H2Z6I8</accession>
<dbReference type="Proteomes" id="UP000007875">
    <property type="component" value="Unassembled WGS sequence"/>
</dbReference>
<feature type="compositionally biased region" description="Polar residues" evidence="9">
    <location>
        <begin position="427"/>
        <end position="450"/>
    </location>
</feature>
<feature type="domain" description="C2H2-type" evidence="10">
    <location>
        <begin position="224"/>
        <end position="251"/>
    </location>
</feature>
<keyword evidence="3" id="KW-0677">Repeat</keyword>
<reference evidence="11" key="3">
    <citation type="submission" date="2025-09" db="UniProtKB">
        <authorList>
            <consortium name="Ensembl"/>
        </authorList>
    </citation>
    <scope>IDENTIFICATION</scope>
</reference>
<evidence type="ECO:0000256" key="1">
    <source>
        <dbReference type="ARBA" id="ARBA00004123"/>
    </source>
</evidence>
<keyword evidence="2" id="KW-0479">Metal-binding</keyword>
<evidence type="ECO:0000256" key="9">
    <source>
        <dbReference type="SAM" id="MobiDB-lite"/>
    </source>
</evidence>
<evidence type="ECO:0000313" key="11">
    <source>
        <dbReference type="Ensembl" id="ENSCSAVP00000013200.1"/>
    </source>
</evidence>
<evidence type="ECO:0000259" key="10">
    <source>
        <dbReference type="PROSITE" id="PS50157"/>
    </source>
</evidence>
<dbReference type="GO" id="GO:0005634">
    <property type="term" value="C:nucleus"/>
    <property type="evidence" value="ECO:0007669"/>
    <property type="project" value="UniProtKB-SubCell"/>
</dbReference>
<dbReference type="GO" id="GO:0008270">
    <property type="term" value="F:zinc ion binding"/>
    <property type="evidence" value="ECO:0007669"/>
    <property type="project" value="UniProtKB-KW"/>
</dbReference>
<dbReference type="OMA" id="GERNCLW"/>
<dbReference type="STRING" id="51511.ENSCSAVP00000013200"/>
<feature type="domain" description="C2H2-type" evidence="10">
    <location>
        <begin position="340"/>
        <end position="368"/>
    </location>
</feature>
<evidence type="ECO:0000256" key="8">
    <source>
        <dbReference type="PROSITE-ProRule" id="PRU00042"/>
    </source>
</evidence>
<evidence type="ECO:0000313" key="12">
    <source>
        <dbReference type="Proteomes" id="UP000007875"/>
    </source>
</evidence>
<feature type="domain" description="C2H2-type" evidence="10">
    <location>
        <begin position="250"/>
        <end position="278"/>
    </location>
</feature>
<dbReference type="Pfam" id="PF00096">
    <property type="entry name" value="zf-C2H2"/>
    <property type="match status" value="1"/>
</dbReference>
<dbReference type="SMART" id="SM00355">
    <property type="entry name" value="ZnF_C2H2"/>
    <property type="match status" value="10"/>
</dbReference>
<evidence type="ECO:0000256" key="7">
    <source>
        <dbReference type="ARBA" id="ARBA00023242"/>
    </source>
</evidence>
<dbReference type="Ensembl" id="ENSCSAVT00000013349.1">
    <property type="protein sequence ID" value="ENSCSAVP00000013200.1"/>
    <property type="gene ID" value="ENSCSAVG00000007751.1"/>
</dbReference>
<keyword evidence="4 8" id="KW-0863">Zinc-finger</keyword>
<dbReference type="PROSITE" id="PS00028">
    <property type="entry name" value="ZINC_FINGER_C2H2_1"/>
    <property type="match status" value="5"/>
</dbReference>
<keyword evidence="7" id="KW-0539">Nucleus</keyword>
<dbReference type="Gene3D" id="3.30.160.60">
    <property type="entry name" value="Classic Zinc Finger"/>
    <property type="match status" value="5"/>
</dbReference>
<dbReference type="GeneTree" id="ENSGT00870000136508"/>
<dbReference type="InterPro" id="IPR036236">
    <property type="entry name" value="Znf_C2H2_sf"/>
</dbReference>
<evidence type="ECO:0000256" key="2">
    <source>
        <dbReference type="ARBA" id="ARBA00022723"/>
    </source>
</evidence>
<sequence length="450" mass="52460">MKRKCVKFQALKLRCEWEHCQSILDDLGSFYEHLTSHYYRHEGIATEVTGGQLACKWNECTVMFTNGANLLRHLYFHGYHTKVKWWGWLAHQELNLGSCQAPLNRNIIPELPCGFKCEWDNCSMVFDIADEFYIHVYDHAILAEKETLPDGKVVFPCKWVGCNYSYDTRGKASLCVARSKLKDHSRTHTKERCYACPWCGNLYVNKTKFTDHLDRQAAEETHSFQCTHCSRTFATERILKDHMRHHVNHYKCPECAMTCPNPSALKHHVRYKHSDDRPFACPYCPYRSKESYDLQVHTSFHQSDLLYNCHVEGCDYAVRSLQNLRYHFRTKHMEGKAKCYACHLCEKKQTTGFHLTNHLRAVHNFQWPPGHSRFKYKEWEDGFFRLQTFRFESAQLTEAEPHCDTGCDPSVKDVTCNTDGKKVADQPESTTTTDHLHTSQQASGNSYSKP</sequence>
<reference evidence="11" key="2">
    <citation type="submission" date="2025-08" db="UniProtKB">
        <authorList>
            <consortium name="Ensembl"/>
        </authorList>
    </citation>
    <scope>IDENTIFICATION</scope>
</reference>
<comment type="subcellular location">
    <subcellularLocation>
        <location evidence="1">Nucleus</location>
    </subcellularLocation>
</comment>